<gene>
    <name evidence="4" type="ORF">JK386_12425</name>
</gene>
<feature type="transmembrane region" description="Helical" evidence="2">
    <location>
        <begin position="45"/>
        <end position="66"/>
    </location>
</feature>
<dbReference type="Proteomes" id="UP000663791">
    <property type="component" value="Unassembled WGS sequence"/>
</dbReference>
<dbReference type="InterPro" id="IPR036779">
    <property type="entry name" value="LysM_dom_sf"/>
</dbReference>
<dbReference type="RefSeq" id="WP_205292018.1">
    <property type="nucleotide sequence ID" value="NZ_CP074406.1"/>
</dbReference>
<keyword evidence="2" id="KW-0812">Transmembrane</keyword>
<comment type="caution">
    <text evidence="4">The sequence shown here is derived from an EMBL/GenBank/DDBJ whole genome shotgun (WGS) entry which is preliminary data.</text>
</comment>
<evidence type="ECO:0000256" key="1">
    <source>
        <dbReference type="SAM" id="MobiDB-lite"/>
    </source>
</evidence>
<evidence type="ECO:0000313" key="4">
    <source>
        <dbReference type="EMBL" id="MBM9460711.1"/>
    </source>
</evidence>
<dbReference type="CDD" id="cd00118">
    <property type="entry name" value="LysM"/>
    <property type="match status" value="1"/>
</dbReference>
<keyword evidence="5" id="KW-1185">Reference proteome</keyword>
<feature type="compositionally biased region" description="Low complexity" evidence="1">
    <location>
        <begin position="124"/>
        <end position="153"/>
    </location>
</feature>
<accession>A0A938Y2L3</accession>
<name>A0A938Y2L3_9ACTN</name>
<dbReference type="Pfam" id="PF01476">
    <property type="entry name" value="LysM"/>
    <property type="match status" value="1"/>
</dbReference>
<feature type="region of interest" description="Disordered" evidence="1">
    <location>
        <begin position="124"/>
        <end position="167"/>
    </location>
</feature>
<sequence>MSGAAERRARAVVVWSLVTGGAAALGAVAAEPARQLLTAPGPDFATLLVQACAAASLLAAAALWGLTTDVVVREVLLRGAGRARAPGRCGPLRTAILTACGVAALAGTTAPAGAHDSPSAPLPGAVLAGLPLPDRATGPAAAPDTAPHTAPDETPNETPGEAPGTVRVRAGDSLWTIAERTVGPEARLVEVASYWRRLQHENRAVLGADPDLVHPGQRLRLPHPRP</sequence>
<dbReference type="InterPro" id="IPR018392">
    <property type="entry name" value="LysM"/>
</dbReference>
<dbReference type="Gene3D" id="3.10.350.10">
    <property type="entry name" value="LysM domain"/>
    <property type="match status" value="1"/>
</dbReference>
<evidence type="ECO:0000313" key="5">
    <source>
        <dbReference type="Proteomes" id="UP000663791"/>
    </source>
</evidence>
<keyword evidence="2" id="KW-1133">Transmembrane helix</keyword>
<keyword evidence="2" id="KW-0472">Membrane</keyword>
<organism evidence="4 5">
    <name type="scientific">Nocardioides faecalis</name>
    <dbReference type="NCBI Taxonomy" id="2803858"/>
    <lineage>
        <taxon>Bacteria</taxon>
        <taxon>Bacillati</taxon>
        <taxon>Actinomycetota</taxon>
        <taxon>Actinomycetes</taxon>
        <taxon>Propionibacteriales</taxon>
        <taxon>Nocardioidaceae</taxon>
        <taxon>Nocardioides</taxon>
    </lineage>
</organism>
<feature type="domain" description="LysM" evidence="3">
    <location>
        <begin position="165"/>
        <end position="222"/>
    </location>
</feature>
<evidence type="ECO:0000256" key="2">
    <source>
        <dbReference type="SAM" id="Phobius"/>
    </source>
</evidence>
<protein>
    <submittedName>
        <fullName evidence="4">LysM peptidoglycan-binding domain-containing protein</fullName>
    </submittedName>
</protein>
<proteinExistence type="predicted"/>
<dbReference type="AlphaFoldDB" id="A0A938Y2L3"/>
<dbReference type="EMBL" id="JAERTX010000010">
    <property type="protein sequence ID" value="MBM9460711.1"/>
    <property type="molecule type" value="Genomic_DNA"/>
</dbReference>
<dbReference type="SMART" id="SM00257">
    <property type="entry name" value="LysM"/>
    <property type="match status" value="1"/>
</dbReference>
<reference evidence="4" key="1">
    <citation type="submission" date="2021-01" db="EMBL/GenBank/DDBJ databases">
        <title>Novel species in genus Nocardioides.</title>
        <authorList>
            <person name="Zhang G."/>
        </authorList>
    </citation>
    <scope>NUCLEOTIDE SEQUENCE</scope>
    <source>
        <strain evidence="4">Zg-536</strain>
    </source>
</reference>
<evidence type="ECO:0000259" key="3">
    <source>
        <dbReference type="SMART" id="SM00257"/>
    </source>
</evidence>